<evidence type="ECO:0008006" key="3">
    <source>
        <dbReference type="Google" id="ProtNLM"/>
    </source>
</evidence>
<dbReference type="HOGENOM" id="CLU_030662_0_0_1"/>
<accession>A0A067T381</accession>
<sequence>MFTVPDKLKLLTYLQFISWFLAALIISYQHDLCVPPLNINPSSTYIRILSHDLLWLVLDINADMHHESEGKLPALTTLRRVSQVSSFWREVALSASSLWGKIINLNQLNQKTCYWRNEVLRRSGKSPLCVQRMTGKKKANSYFFAIILNDHWGRKRRLDLDPWGEIDYIGHQVAIDLFSQPAPFLEKFNVPTFYHSGVIGEGYRSFSDKAPCLRSFKHFITSGQMPSHLRAPWMPQLRSLFLTHRISARQLLNALSSTPLLEDLTARFQLTKDPNPTPLPVVMLPRLNRLYFDAAGAREWIDILSKLTPAVECSLRFVLTLDYSQSPLTAADISGAFSLLSDYFDRHFNTRENLSVGLHFMAHGFDLFDNETTPITRVESSETDLEAFDFLLALASTYPGSSLSSAFLGSICLHNWHKVETLDLLVENYLDYSNINFIKFLSSLTSLKLLVVRPRTLQLLLDSMFASPDVLLPCLRQLRYVPDKARPNSPVLGVFLTLRKRIGYPIDVLEITDFHVANRTFRYLDAILGLTVVWWFKGALKEYHCGSGTPEVLDFTHSKKYFNHEGRF</sequence>
<protein>
    <recommendedName>
        <fullName evidence="3">F-box domain-containing protein</fullName>
    </recommendedName>
</protein>
<dbReference type="EMBL" id="KL142383">
    <property type="protein sequence ID" value="KDR74389.1"/>
    <property type="molecule type" value="Genomic_DNA"/>
</dbReference>
<name>A0A067T381_GALM3</name>
<reference evidence="2" key="1">
    <citation type="journal article" date="2014" name="Proc. Natl. Acad. Sci. U.S.A.">
        <title>Extensive sampling of basidiomycete genomes demonstrates inadequacy of the white-rot/brown-rot paradigm for wood decay fungi.</title>
        <authorList>
            <person name="Riley R."/>
            <person name="Salamov A.A."/>
            <person name="Brown D.W."/>
            <person name="Nagy L.G."/>
            <person name="Floudas D."/>
            <person name="Held B.W."/>
            <person name="Levasseur A."/>
            <person name="Lombard V."/>
            <person name="Morin E."/>
            <person name="Otillar R."/>
            <person name="Lindquist E.A."/>
            <person name="Sun H."/>
            <person name="LaButti K.M."/>
            <person name="Schmutz J."/>
            <person name="Jabbour D."/>
            <person name="Luo H."/>
            <person name="Baker S.E."/>
            <person name="Pisabarro A.G."/>
            <person name="Walton J.D."/>
            <person name="Blanchette R.A."/>
            <person name="Henrissat B."/>
            <person name="Martin F."/>
            <person name="Cullen D."/>
            <person name="Hibbett D.S."/>
            <person name="Grigoriev I.V."/>
        </authorList>
    </citation>
    <scope>NUCLEOTIDE SEQUENCE [LARGE SCALE GENOMIC DNA]</scope>
    <source>
        <strain evidence="2">CBS 339.88</strain>
    </source>
</reference>
<organism evidence="1 2">
    <name type="scientific">Galerina marginata (strain CBS 339.88)</name>
    <dbReference type="NCBI Taxonomy" id="685588"/>
    <lineage>
        <taxon>Eukaryota</taxon>
        <taxon>Fungi</taxon>
        <taxon>Dikarya</taxon>
        <taxon>Basidiomycota</taxon>
        <taxon>Agaricomycotina</taxon>
        <taxon>Agaricomycetes</taxon>
        <taxon>Agaricomycetidae</taxon>
        <taxon>Agaricales</taxon>
        <taxon>Agaricineae</taxon>
        <taxon>Strophariaceae</taxon>
        <taxon>Galerina</taxon>
    </lineage>
</organism>
<proteinExistence type="predicted"/>
<dbReference type="AlphaFoldDB" id="A0A067T381"/>
<gene>
    <name evidence="1" type="ORF">GALMADRAFT_280361</name>
</gene>
<evidence type="ECO:0000313" key="2">
    <source>
        <dbReference type="Proteomes" id="UP000027222"/>
    </source>
</evidence>
<evidence type="ECO:0000313" key="1">
    <source>
        <dbReference type="EMBL" id="KDR74389.1"/>
    </source>
</evidence>
<dbReference type="OrthoDB" id="3365698at2759"/>
<dbReference type="Proteomes" id="UP000027222">
    <property type="component" value="Unassembled WGS sequence"/>
</dbReference>
<keyword evidence="2" id="KW-1185">Reference proteome</keyword>